<dbReference type="EMBL" id="DQ672601">
    <property type="protein sequence ID" value="ABH07905.1"/>
    <property type="molecule type" value="Genomic_DNA"/>
</dbReference>
<dbReference type="AlphaFoldDB" id="Q0PY34"/>
<proteinExistence type="predicted"/>
<dbReference type="PANTHER" id="PTHR11439:SF472">
    <property type="entry name" value="REVERSE TRANSCRIPTASE TY1_COPIA-TYPE DOMAIN-CONTAINING PROTEIN"/>
    <property type="match status" value="1"/>
</dbReference>
<dbReference type="ExpressionAtlas" id="Q0PY34">
    <property type="expression patterns" value="baseline"/>
</dbReference>
<organism evidence="1">
    <name type="scientific">Solanum lycopersicum</name>
    <name type="common">Tomato</name>
    <name type="synonym">Lycopersicon esculentum</name>
    <dbReference type="NCBI Taxonomy" id="4081"/>
    <lineage>
        <taxon>Eukaryota</taxon>
        <taxon>Viridiplantae</taxon>
        <taxon>Streptophyta</taxon>
        <taxon>Embryophyta</taxon>
        <taxon>Tracheophyta</taxon>
        <taxon>Spermatophyta</taxon>
        <taxon>Magnoliopsida</taxon>
        <taxon>eudicotyledons</taxon>
        <taxon>Gunneridae</taxon>
        <taxon>Pentapetalae</taxon>
        <taxon>asterids</taxon>
        <taxon>lamiids</taxon>
        <taxon>Solanales</taxon>
        <taxon>Solanaceae</taxon>
        <taxon>Solanoideae</taxon>
        <taxon>Solaneae</taxon>
        <taxon>Solanum</taxon>
        <taxon>Solanum subgen. Lycopersicon</taxon>
    </lineage>
</organism>
<protein>
    <submittedName>
        <fullName evidence="1">Putative retroelement pol polyprotein</fullName>
    </submittedName>
</protein>
<sequence>MPSIVYASIAKKVWDEYKERFDRSNLTRIYYFVTVNEAYATMAQDESQRLLGVVDAQKDPLTMMTGRPQGYRSRKPGGSGGLVELEEAMEVLEELEYLVYIVDTKQYQELLGKKDHTTSTSECVSNMTGIHSSLSNVFAYEWIVDSGASHHTIPCNDLLFDIKKLDNHISDKVQGLYNGKVLGIGRENDGLYLLKEHVTPTTNTIDVTSDLDMFHVTPIDHCHPPTASNPLNVDKDTQPLPDLVDNMQDDTLSDSILPHDGASQDPRWVHAMQHEIDALEANHTWELTILPVGQKTIGSKWVYKIKYKANGIEIMRSKHRALLNQRKYALEVISNAGLSEAKPASTPLKANIKLTSVAYDDHLGNMIEDPLLKDISAYRRLVRKLIYLTIIRPDICFDVQLLSQFMQQHWAACPNTRRSVTGYVIQLGGSLISSKSKKQHIVSRSSAESEYRSMAAVMSEVIWLIGFLPDIGVNVPTSIELFCVLTPNFDRPLTIFFAIQIASNPIVQSILRLIAIL</sequence>
<dbReference type="PANTHER" id="PTHR11439">
    <property type="entry name" value="GAG-POL-RELATED RETROTRANSPOSON"/>
    <property type="match status" value="1"/>
</dbReference>
<name>Q0PY34_SOLLC</name>
<reference evidence="1" key="1">
    <citation type="journal article" date="2006" name="Nat. Genet.">
        <title>A naturally occurring epigenetic mutation in a gene encoding an SBP-box transcription factor inhibits tomato fruit ripening.</title>
        <authorList>
            <person name="Manning K."/>
            <person name="Tor M."/>
            <person name="Poole M."/>
            <person name="Hong Y."/>
            <person name="Thompson A.J."/>
            <person name="King G.J."/>
            <person name="Giovannoni J.J."/>
            <person name="Seymour G.B."/>
        </authorList>
    </citation>
    <scope>NUCLEOTIDE SEQUENCE</scope>
</reference>
<dbReference type="CDD" id="cd09272">
    <property type="entry name" value="RNase_HI_RT_Ty1"/>
    <property type="match status" value="1"/>
</dbReference>
<evidence type="ECO:0000313" key="1">
    <source>
        <dbReference type="EMBL" id="ABH07905.1"/>
    </source>
</evidence>
<accession>Q0PY34</accession>